<feature type="region of interest" description="Disordered" evidence="1">
    <location>
        <begin position="112"/>
        <end position="132"/>
    </location>
</feature>
<dbReference type="EnsemblMetazoa" id="G15556.1">
    <property type="protein sequence ID" value="G15556.1:cds"/>
    <property type="gene ID" value="G15556"/>
</dbReference>
<protein>
    <submittedName>
        <fullName evidence="2">Uncharacterized protein</fullName>
    </submittedName>
</protein>
<evidence type="ECO:0000313" key="3">
    <source>
        <dbReference type="Proteomes" id="UP000005408"/>
    </source>
</evidence>
<evidence type="ECO:0000256" key="1">
    <source>
        <dbReference type="SAM" id="MobiDB-lite"/>
    </source>
</evidence>
<dbReference type="AlphaFoldDB" id="A0A8W8ITT8"/>
<name>A0A8W8ITT8_MAGGI</name>
<evidence type="ECO:0000313" key="2">
    <source>
        <dbReference type="EnsemblMetazoa" id="G15556.1:cds"/>
    </source>
</evidence>
<reference evidence="2" key="1">
    <citation type="submission" date="2022-08" db="UniProtKB">
        <authorList>
            <consortium name="EnsemblMetazoa"/>
        </authorList>
    </citation>
    <scope>IDENTIFICATION</scope>
    <source>
        <strain evidence="2">05x7-T-G4-1.051#20</strain>
    </source>
</reference>
<sequence length="132" mass="14910">MVAIRIHAHRDPKDDVPLKLGEIRARRKGAMAKGMTLQQMLHEKDLDKPNYGRERRRNVEMIQTPDMSSLLPIPTINVGSGEESETAEADDATEENMENIRALFLLNFPVNDDEQMSATETCDQSESNEVVD</sequence>
<feature type="compositionally biased region" description="Acidic residues" evidence="1">
    <location>
        <begin position="82"/>
        <end position="94"/>
    </location>
</feature>
<proteinExistence type="predicted"/>
<feature type="compositionally biased region" description="Polar residues" evidence="1">
    <location>
        <begin position="116"/>
        <end position="132"/>
    </location>
</feature>
<feature type="region of interest" description="Disordered" evidence="1">
    <location>
        <begin position="31"/>
        <end position="94"/>
    </location>
</feature>
<keyword evidence="3" id="KW-1185">Reference proteome</keyword>
<accession>A0A8W8ITT8</accession>
<feature type="compositionally biased region" description="Basic and acidic residues" evidence="1">
    <location>
        <begin position="41"/>
        <end position="59"/>
    </location>
</feature>
<organism evidence="2 3">
    <name type="scientific">Magallana gigas</name>
    <name type="common">Pacific oyster</name>
    <name type="synonym">Crassostrea gigas</name>
    <dbReference type="NCBI Taxonomy" id="29159"/>
    <lineage>
        <taxon>Eukaryota</taxon>
        <taxon>Metazoa</taxon>
        <taxon>Spiralia</taxon>
        <taxon>Lophotrochozoa</taxon>
        <taxon>Mollusca</taxon>
        <taxon>Bivalvia</taxon>
        <taxon>Autobranchia</taxon>
        <taxon>Pteriomorphia</taxon>
        <taxon>Ostreida</taxon>
        <taxon>Ostreoidea</taxon>
        <taxon>Ostreidae</taxon>
        <taxon>Magallana</taxon>
    </lineage>
</organism>
<dbReference type="Proteomes" id="UP000005408">
    <property type="component" value="Unassembled WGS sequence"/>
</dbReference>